<accession>A0ABS6BG58</accession>
<feature type="region of interest" description="Disordered" evidence="1">
    <location>
        <begin position="95"/>
        <end position="141"/>
    </location>
</feature>
<protein>
    <recommendedName>
        <fullName evidence="4">PE domain-containing protein</fullName>
    </recommendedName>
</protein>
<proteinExistence type="predicted"/>
<dbReference type="EMBL" id="JAHKNI010000039">
    <property type="protein sequence ID" value="MBU3068189.1"/>
    <property type="molecule type" value="Genomic_DNA"/>
</dbReference>
<organism evidence="2 3">
    <name type="scientific">Nocardia albiluteola</name>
    <dbReference type="NCBI Taxonomy" id="2842303"/>
    <lineage>
        <taxon>Bacteria</taxon>
        <taxon>Bacillati</taxon>
        <taxon>Actinomycetota</taxon>
        <taxon>Actinomycetes</taxon>
        <taxon>Mycobacteriales</taxon>
        <taxon>Nocardiaceae</taxon>
        <taxon>Nocardia</taxon>
    </lineage>
</organism>
<keyword evidence="3" id="KW-1185">Reference proteome</keyword>
<evidence type="ECO:0000256" key="1">
    <source>
        <dbReference type="SAM" id="MobiDB-lite"/>
    </source>
</evidence>
<sequence>MQQLPVTLQQLGQDYENGTLNLRQAMGAATAEVGADIHGMQDRAYHEIRNLARDFRTEAIALTRPEGPLAGPMGPTGPLLPELAIARALATDPTQPVPHNVVAASSSAVPERSAQVQQEPFAAERSAQVQQEPFATPETDD</sequence>
<evidence type="ECO:0000313" key="3">
    <source>
        <dbReference type="Proteomes" id="UP000733379"/>
    </source>
</evidence>
<evidence type="ECO:0008006" key="4">
    <source>
        <dbReference type="Google" id="ProtNLM"/>
    </source>
</evidence>
<feature type="compositionally biased region" description="Polar residues" evidence="1">
    <location>
        <begin position="103"/>
        <end position="118"/>
    </location>
</feature>
<evidence type="ECO:0000313" key="2">
    <source>
        <dbReference type="EMBL" id="MBU3068189.1"/>
    </source>
</evidence>
<reference evidence="2 3" key="1">
    <citation type="submission" date="2021-06" db="EMBL/GenBank/DDBJ databases">
        <title>Actinomycetes sequencing.</title>
        <authorList>
            <person name="Shan Q."/>
        </authorList>
    </citation>
    <scope>NUCLEOTIDE SEQUENCE [LARGE SCALE GENOMIC DNA]</scope>
    <source>
        <strain evidence="2 3">NEAU-G5</strain>
    </source>
</reference>
<comment type="caution">
    <text evidence="2">The sequence shown here is derived from an EMBL/GenBank/DDBJ whole genome shotgun (WGS) entry which is preliminary data.</text>
</comment>
<dbReference type="Proteomes" id="UP000733379">
    <property type="component" value="Unassembled WGS sequence"/>
</dbReference>
<gene>
    <name evidence="2" type="ORF">KO481_42595</name>
</gene>
<name>A0ABS6BG58_9NOCA</name>